<dbReference type="OrthoDB" id="9221167at2759"/>
<proteinExistence type="predicted"/>
<dbReference type="PANTHER" id="PTHR33332">
    <property type="entry name" value="REVERSE TRANSCRIPTASE DOMAIN-CONTAINING PROTEIN"/>
    <property type="match status" value="1"/>
</dbReference>
<protein>
    <recommendedName>
        <fullName evidence="3">Rna-directed dna polymerase from mobile element jockey-like</fullName>
    </recommendedName>
</protein>
<accession>A0A2I0UAG8</accession>
<evidence type="ECO:0008006" key="3">
    <source>
        <dbReference type="Google" id="ProtNLM"/>
    </source>
</evidence>
<evidence type="ECO:0000313" key="1">
    <source>
        <dbReference type="EMBL" id="PKU43042.1"/>
    </source>
</evidence>
<gene>
    <name evidence="1" type="ORF">llap_6653</name>
</gene>
<reference evidence="2" key="2">
    <citation type="submission" date="2017-12" db="EMBL/GenBank/DDBJ databases">
        <title>Genome sequence of the Bar-tailed Godwit (Limosa lapponica baueri).</title>
        <authorList>
            <person name="Lima N.C.B."/>
            <person name="Parody-Merino A.M."/>
            <person name="Battley P.F."/>
            <person name="Fidler A.E."/>
            <person name="Prosdocimi F."/>
        </authorList>
    </citation>
    <scope>NUCLEOTIDE SEQUENCE [LARGE SCALE GENOMIC DNA]</scope>
</reference>
<name>A0A2I0UAG8_LIMLA</name>
<dbReference type="EMBL" id="KZ505938">
    <property type="protein sequence ID" value="PKU43042.1"/>
    <property type="molecule type" value="Genomic_DNA"/>
</dbReference>
<keyword evidence="2" id="KW-1185">Reference proteome</keyword>
<dbReference type="Proteomes" id="UP000233556">
    <property type="component" value="Unassembled WGS sequence"/>
</dbReference>
<evidence type="ECO:0000313" key="2">
    <source>
        <dbReference type="Proteomes" id="UP000233556"/>
    </source>
</evidence>
<dbReference type="AlphaFoldDB" id="A0A2I0UAG8"/>
<organism evidence="1 2">
    <name type="scientific">Limosa lapponica baueri</name>
    <dbReference type="NCBI Taxonomy" id="1758121"/>
    <lineage>
        <taxon>Eukaryota</taxon>
        <taxon>Metazoa</taxon>
        <taxon>Chordata</taxon>
        <taxon>Craniata</taxon>
        <taxon>Vertebrata</taxon>
        <taxon>Euteleostomi</taxon>
        <taxon>Archelosauria</taxon>
        <taxon>Archosauria</taxon>
        <taxon>Dinosauria</taxon>
        <taxon>Saurischia</taxon>
        <taxon>Theropoda</taxon>
        <taxon>Coelurosauria</taxon>
        <taxon>Aves</taxon>
        <taxon>Neognathae</taxon>
        <taxon>Neoaves</taxon>
        <taxon>Charadriiformes</taxon>
        <taxon>Scolopacidae</taxon>
        <taxon>Limosa</taxon>
    </lineage>
</organism>
<reference evidence="2" key="1">
    <citation type="submission" date="2017-11" db="EMBL/GenBank/DDBJ databases">
        <authorList>
            <person name="Lima N.C."/>
            <person name="Parody-Merino A.M."/>
            <person name="Battley P.F."/>
            <person name="Fidler A.E."/>
            <person name="Prosdocimi F."/>
        </authorList>
    </citation>
    <scope>NUCLEOTIDE SEQUENCE [LARGE SCALE GENOMIC DNA]</scope>
</reference>
<sequence length="107" mass="12264">MEKSADKLELPIGYAWEIDFPLILRNSDAIQKDLDRLEKWACANFMKFNKAKCKVLLLGWGNPQDQQRLEDEEIESSPAEKDLGTLVDEKLDMNQQCVLAARKPIIS</sequence>